<dbReference type="InterPro" id="IPR016192">
    <property type="entry name" value="APOBEC/CMP_deaminase_Zn-bd"/>
</dbReference>
<dbReference type="EMBL" id="DVMY01000099">
    <property type="protein sequence ID" value="HIU37876.1"/>
    <property type="molecule type" value="Genomic_DNA"/>
</dbReference>
<dbReference type="FunFam" id="3.40.140.10:FF:000025">
    <property type="entry name" value="Riboflavin biosynthesis protein RibD"/>
    <property type="match status" value="1"/>
</dbReference>
<dbReference type="PROSITE" id="PS51747">
    <property type="entry name" value="CYT_DCMP_DEAMINASES_2"/>
    <property type="match status" value="1"/>
</dbReference>
<feature type="binding site" evidence="15">
    <location>
        <position position="174"/>
    </location>
    <ligand>
        <name>NADP(+)</name>
        <dbReference type="ChEBI" id="CHEBI:58349"/>
    </ligand>
</feature>
<evidence type="ECO:0000256" key="14">
    <source>
        <dbReference type="PIRSR" id="PIRSR006769-1"/>
    </source>
</evidence>
<feature type="binding site" evidence="15">
    <location>
        <position position="200"/>
    </location>
    <ligand>
        <name>NADP(+)</name>
        <dbReference type="ChEBI" id="CHEBI:58349"/>
    </ligand>
</feature>
<dbReference type="Pfam" id="PF00383">
    <property type="entry name" value="dCMP_cyt_deam_1"/>
    <property type="match status" value="1"/>
</dbReference>
<feature type="binding site" evidence="15">
    <location>
        <position position="211"/>
    </location>
    <ligand>
        <name>substrate</name>
    </ligand>
</feature>
<evidence type="ECO:0000256" key="6">
    <source>
        <dbReference type="ARBA" id="ARBA00022619"/>
    </source>
</evidence>
<dbReference type="EC" id="1.1.1.193" evidence="13"/>
<evidence type="ECO:0000256" key="11">
    <source>
        <dbReference type="ARBA" id="ARBA00023002"/>
    </source>
</evidence>
<dbReference type="GO" id="GO:0050661">
    <property type="term" value="F:NADP binding"/>
    <property type="evidence" value="ECO:0007669"/>
    <property type="project" value="InterPro"/>
</dbReference>
<comment type="cofactor">
    <cofactor evidence="13 16">
        <name>Zn(2+)</name>
        <dbReference type="ChEBI" id="CHEBI:29105"/>
    </cofactor>
    <text evidence="13 16">Binds 1 zinc ion.</text>
</comment>
<keyword evidence="7 13" id="KW-0479">Metal-binding</keyword>
<reference evidence="18" key="1">
    <citation type="submission" date="2020-10" db="EMBL/GenBank/DDBJ databases">
        <authorList>
            <person name="Gilroy R."/>
        </authorList>
    </citation>
    <scope>NUCLEOTIDE SEQUENCE</scope>
    <source>
        <strain evidence="18">7463</strain>
    </source>
</reference>
<dbReference type="InterPro" id="IPR002734">
    <property type="entry name" value="RibDG_C"/>
</dbReference>
<proteinExistence type="inferred from homology"/>
<dbReference type="InterPro" id="IPR024072">
    <property type="entry name" value="DHFR-like_dom_sf"/>
</dbReference>
<protein>
    <recommendedName>
        <fullName evidence="13">Riboflavin biosynthesis protein RibD</fullName>
    </recommendedName>
    <domain>
        <recommendedName>
            <fullName evidence="13">Diaminohydroxyphosphoribosylaminopyrimidine deaminase</fullName>
            <shortName evidence="13">DRAP deaminase</shortName>
            <ecNumber evidence="13">3.5.4.26</ecNumber>
        </recommendedName>
        <alternativeName>
            <fullName evidence="13">Riboflavin-specific deaminase</fullName>
        </alternativeName>
    </domain>
    <domain>
        <recommendedName>
            <fullName evidence="13">5-amino-6-(5-phosphoribosylamino)uracil reductase</fullName>
            <ecNumber evidence="13">1.1.1.193</ecNumber>
        </recommendedName>
        <alternativeName>
            <fullName evidence="13">HTP reductase</fullName>
        </alternativeName>
    </domain>
</protein>
<evidence type="ECO:0000256" key="4">
    <source>
        <dbReference type="ARBA" id="ARBA00005259"/>
    </source>
</evidence>
<evidence type="ECO:0000256" key="7">
    <source>
        <dbReference type="ARBA" id="ARBA00022723"/>
    </source>
</evidence>
<dbReference type="GO" id="GO:0009231">
    <property type="term" value="P:riboflavin biosynthetic process"/>
    <property type="evidence" value="ECO:0007669"/>
    <property type="project" value="UniProtKB-KW"/>
</dbReference>
<evidence type="ECO:0000256" key="16">
    <source>
        <dbReference type="PIRSR" id="PIRSR006769-3"/>
    </source>
</evidence>
<feature type="binding site" evidence="16">
    <location>
        <position position="88"/>
    </location>
    <ligand>
        <name>Zn(2+)</name>
        <dbReference type="ChEBI" id="CHEBI:29105"/>
        <note>catalytic</note>
    </ligand>
</feature>
<keyword evidence="10 13" id="KW-0521">NADP</keyword>
<dbReference type="EC" id="3.5.4.26" evidence="13"/>
<reference evidence="18" key="2">
    <citation type="journal article" date="2021" name="PeerJ">
        <title>Extensive microbial diversity within the chicken gut microbiome revealed by metagenomics and culture.</title>
        <authorList>
            <person name="Gilroy R."/>
            <person name="Ravi A."/>
            <person name="Getino M."/>
            <person name="Pursley I."/>
            <person name="Horton D.L."/>
            <person name="Alikhan N.F."/>
            <person name="Baker D."/>
            <person name="Gharbi K."/>
            <person name="Hall N."/>
            <person name="Watson M."/>
            <person name="Adriaenssens E.M."/>
            <person name="Foster-Nyarko E."/>
            <person name="Jarju S."/>
            <person name="Secka A."/>
            <person name="Antonio M."/>
            <person name="Oren A."/>
            <person name="Chaudhuri R.R."/>
            <person name="La Ragione R."/>
            <person name="Hildebrand F."/>
            <person name="Pallen M.J."/>
        </authorList>
    </citation>
    <scope>NUCLEOTIDE SEQUENCE</scope>
    <source>
        <strain evidence="18">7463</strain>
    </source>
</reference>
<evidence type="ECO:0000313" key="18">
    <source>
        <dbReference type="EMBL" id="HIU37876.1"/>
    </source>
</evidence>
<dbReference type="Gene3D" id="3.40.430.10">
    <property type="entry name" value="Dihydrofolate Reductase, subunit A"/>
    <property type="match status" value="1"/>
</dbReference>
<evidence type="ECO:0000256" key="8">
    <source>
        <dbReference type="ARBA" id="ARBA00022801"/>
    </source>
</evidence>
<dbReference type="Gene3D" id="3.40.140.10">
    <property type="entry name" value="Cytidine Deaminase, domain 2"/>
    <property type="match status" value="1"/>
</dbReference>
<feature type="binding site" evidence="16">
    <location>
        <position position="79"/>
    </location>
    <ligand>
        <name>Zn(2+)</name>
        <dbReference type="ChEBI" id="CHEBI:29105"/>
        <note>catalytic</note>
    </ligand>
</feature>
<organism evidence="18 19">
    <name type="scientific">Candidatus Aphodousia faecigallinarum</name>
    <dbReference type="NCBI Taxonomy" id="2840677"/>
    <lineage>
        <taxon>Bacteria</taxon>
        <taxon>Pseudomonadati</taxon>
        <taxon>Pseudomonadota</taxon>
        <taxon>Betaproteobacteria</taxon>
        <taxon>Burkholderiales</taxon>
        <taxon>Sutterellaceae</taxon>
        <taxon>Sutterellaceae incertae sedis</taxon>
        <taxon>Candidatus Aphodousia</taxon>
    </lineage>
</organism>
<sequence length="364" mass="39623">MSCDQQYMLRALALAKKARPISPPNPSVGCVIVRDGQILGEGFTQKTGSDHAEIRAIKNANSKGFDIKEATVYVTLEPCSHYGRTPPCALRLIKEQVARVVVACLDPNPLVAGRGIAMLKEAGVEVLTGVLQEKAWQMNAGFMTRMTENRPWVRAKVAMSLDAYTALPNGESQWITGPQAREDGRRWRCEAGAVLTGIGTVEADNPSLTARVNGKLQQRQPLKVLVDSSLKVSPQNRFFDEGAVLVAYARGEEAKVRALKDRGAELLALPGGDARVDLLKLLTELARREVNEVHLEAGSTLTGAMLRQGLVDEILCYVAPKFLGAGRPAFALPALDSLAQCQEWETVEVGSVGNDIRMILRKRK</sequence>
<dbReference type="InterPro" id="IPR002125">
    <property type="entry name" value="CMP_dCMP_dom"/>
</dbReference>
<evidence type="ECO:0000256" key="13">
    <source>
        <dbReference type="PIRNR" id="PIRNR006769"/>
    </source>
</evidence>
<comment type="caution">
    <text evidence="18">The sequence shown here is derived from an EMBL/GenBank/DDBJ whole genome shotgun (WGS) entry which is preliminary data.</text>
</comment>
<accession>A0A9D1IJL4</accession>
<evidence type="ECO:0000256" key="3">
    <source>
        <dbReference type="ARBA" id="ARBA00004910"/>
    </source>
</evidence>
<feature type="domain" description="CMP/dCMP-type deaminase" evidence="17">
    <location>
        <begin position="2"/>
        <end position="127"/>
    </location>
</feature>
<dbReference type="GO" id="GO:0008703">
    <property type="term" value="F:5-amino-6-(5-phosphoribosylamino)uracil reductase activity"/>
    <property type="evidence" value="ECO:0007669"/>
    <property type="project" value="UniProtKB-EC"/>
</dbReference>
<dbReference type="InterPro" id="IPR016193">
    <property type="entry name" value="Cytidine_deaminase-like"/>
</dbReference>
<dbReference type="AlphaFoldDB" id="A0A9D1IJL4"/>
<dbReference type="PROSITE" id="PS00903">
    <property type="entry name" value="CYT_DCMP_DEAMINASES_1"/>
    <property type="match status" value="1"/>
</dbReference>
<comment type="catalytic activity">
    <reaction evidence="13">
        <text>2,5-diamino-6-hydroxy-4-(5-phosphoribosylamino)-pyrimidine + H2O + H(+) = 5-amino-6-(5-phospho-D-ribosylamino)uracil + NH4(+)</text>
        <dbReference type="Rhea" id="RHEA:21868"/>
        <dbReference type="ChEBI" id="CHEBI:15377"/>
        <dbReference type="ChEBI" id="CHEBI:15378"/>
        <dbReference type="ChEBI" id="CHEBI:28938"/>
        <dbReference type="ChEBI" id="CHEBI:58453"/>
        <dbReference type="ChEBI" id="CHEBI:58614"/>
        <dbReference type="EC" id="3.5.4.26"/>
    </reaction>
</comment>
<evidence type="ECO:0000256" key="12">
    <source>
        <dbReference type="ARBA" id="ARBA00023268"/>
    </source>
</evidence>
<feature type="binding site" evidence="15">
    <location>
        <position position="208"/>
    </location>
    <ligand>
        <name>substrate</name>
    </ligand>
</feature>
<dbReference type="NCBIfam" id="TIGR00227">
    <property type="entry name" value="ribD_Cterm"/>
    <property type="match status" value="1"/>
</dbReference>
<feature type="binding site" evidence="15">
    <location>
        <position position="296"/>
    </location>
    <ligand>
        <name>substrate</name>
    </ligand>
</feature>
<dbReference type="SUPFAM" id="SSF53927">
    <property type="entry name" value="Cytidine deaminase-like"/>
    <property type="match status" value="1"/>
</dbReference>
<comment type="similarity">
    <text evidence="4 13">In the N-terminal section; belongs to the cytidine and deoxycytidylate deaminase family.</text>
</comment>
<dbReference type="GO" id="GO:0008270">
    <property type="term" value="F:zinc ion binding"/>
    <property type="evidence" value="ECO:0007669"/>
    <property type="project" value="InterPro"/>
</dbReference>
<dbReference type="InterPro" id="IPR004794">
    <property type="entry name" value="Eubact_RibD"/>
</dbReference>
<feature type="binding site" evidence="15">
    <location>
        <position position="204"/>
    </location>
    <ligand>
        <name>NADP(+)</name>
        <dbReference type="ChEBI" id="CHEBI:58349"/>
    </ligand>
</feature>
<dbReference type="InterPro" id="IPR050765">
    <property type="entry name" value="Riboflavin_Biosynth_HTPR"/>
</dbReference>
<dbReference type="CDD" id="cd01284">
    <property type="entry name" value="Riboflavin_deaminase-reductase"/>
    <property type="match status" value="1"/>
</dbReference>
<keyword evidence="12" id="KW-0511">Multifunctional enzyme</keyword>
<evidence type="ECO:0000256" key="15">
    <source>
        <dbReference type="PIRSR" id="PIRSR006769-2"/>
    </source>
</evidence>
<comment type="catalytic activity">
    <reaction evidence="13">
        <text>5-amino-6-(5-phospho-D-ribitylamino)uracil + NADP(+) = 5-amino-6-(5-phospho-D-ribosylamino)uracil + NADPH + H(+)</text>
        <dbReference type="Rhea" id="RHEA:17845"/>
        <dbReference type="ChEBI" id="CHEBI:15378"/>
        <dbReference type="ChEBI" id="CHEBI:57783"/>
        <dbReference type="ChEBI" id="CHEBI:58349"/>
        <dbReference type="ChEBI" id="CHEBI:58421"/>
        <dbReference type="ChEBI" id="CHEBI:58453"/>
        <dbReference type="EC" id="1.1.1.193"/>
    </reaction>
</comment>
<feature type="binding site" evidence="15">
    <location>
        <begin position="298"/>
        <end position="304"/>
    </location>
    <ligand>
        <name>NADP(+)</name>
        <dbReference type="ChEBI" id="CHEBI:58349"/>
    </ligand>
</feature>
<evidence type="ECO:0000256" key="10">
    <source>
        <dbReference type="ARBA" id="ARBA00022857"/>
    </source>
</evidence>
<comment type="similarity">
    <text evidence="5 13">In the C-terminal section; belongs to the HTP reductase family.</text>
</comment>
<evidence type="ECO:0000259" key="17">
    <source>
        <dbReference type="PROSITE" id="PS51747"/>
    </source>
</evidence>
<evidence type="ECO:0000256" key="2">
    <source>
        <dbReference type="ARBA" id="ARBA00004882"/>
    </source>
</evidence>
<keyword evidence="11 13" id="KW-0560">Oxidoreductase</keyword>
<feature type="active site" description="Proton donor" evidence="14">
    <location>
        <position position="53"/>
    </location>
</feature>
<feature type="binding site" evidence="16">
    <location>
        <position position="51"/>
    </location>
    <ligand>
        <name>Zn(2+)</name>
        <dbReference type="ChEBI" id="CHEBI:29105"/>
        <note>catalytic</note>
    </ligand>
</feature>
<comment type="pathway">
    <text evidence="2 13">Cofactor biosynthesis; riboflavin biosynthesis; 5-amino-6-(D-ribitylamino)uracil from GTP: step 2/4.</text>
</comment>
<dbReference type="InterPro" id="IPR011549">
    <property type="entry name" value="RibD_C"/>
</dbReference>
<dbReference type="SUPFAM" id="SSF53597">
    <property type="entry name" value="Dihydrofolate reductase-like"/>
    <property type="match status" value="1"/>
</dbReference>
<dbReference type="PIRSF" id="PIRSF006769">
    <property type="entry name" value="RibD"/>
    <property type="match status" value="1"/>
</dbReference>
<dbReference type="Proteomes" id="UP000824083">
    <property type="component" value="Unassembled WGS sequence"/>
</dbReference>
<evidence type="ECO:0000313" key="19">
    <source>
        <dbReference type="Proteomes" id="UP000824083"/>
    </source>
</evidence>
<comment type="pathway">
    <text evidence="3 13">Cofactor biosynthesis; riboflavin biosynthesis; 5-amino-6-(D-ribitylamino)uracil from GTP: step 3/4.</text>
</comment>
<dbReference type="Pfam" id="PF01872">
    <property type="entry name" value="RibD_C"/>
    <property type="match status" value="1"/>
</dbReference>
<dbReference type="PANTHER" id="PTHR38011">
    <property type="entry name" value="DIHYDROFOLATE REDUCTASE FAMILY PROTEIN (AFU_ORTHOLOGUE AFUA_8G06820)"/>
    <property type="match status" value="1"/>
</dbReference>
<evidence type="ECO:0000256" key="1">
    <source>
        <dbReference type="ARBA" id="ARBA00002151"/>
    </source>
</evidence>
<feature type="binding site" evidence="15">
    <location>
        <position position="172"/>
    </location>
    <ligand>
        <name>substrate</name>
    </ligand>
</feature>
<dbReference type="GO" id="GO:0008835">
    <property type="term" value="F:diaminohydroxyphosphoribosylaminopyrimidine deaminase activity"/>
    <property type="evidence" value="ECO:0007669"/>
    <property type="project" value="UniProtKB-EC"/>
</dbReference>
<gene>
    <name evidence="18" type="primary">ribD</name>
    <name evidence="18" type="ORF">IAC56_06350</name>
</gene>
<comment type="function">
    <text evidence="1 13">Converts 2,5-diamino-6-(ribosylamino)-4(3h)-pyrimidinone 5'-phosphate into 5-amino-6-(ribosylamino)-2,4(1h,3h)-pyrimidinedione 5'-phosphate.</text>
</comment>
<dbReference type="PANTHER" id="PTHR38011:SF7">
    <property type="entry name" value="2,5-DIAMINO-6-RIBOSYLAMINO-4(3H)-PYRIMIDINONE 5'-PHOSPHATE REDUCTASE"/>
    <property type="match status" value="1"/>
</dbReference>
<keyword evidence="6 13" id="KW-0686">Riboflavin biosynthesis</keyword>
<evidence type="ECO:0000256" key="5">
    <source>
        <dbReference type="ARBA" id="ARBA00007417"/>
    </source>
</evidence>
<feature type="binding site" evidence="15">
    <location>
        <position position="228"/>
    </location>
    <ligand>
        <name>NADP(+)</name>
        <dbReference type="ChEBI" id="CHEBI:58349"/>
    </ligand>
</feature>
<feature type="binding site" evidence="15">
    <location>
        <position position="158"/>
    </location>
    <ligand>
        <name>NADP(+)</name>
        <dbReference type="ChEBI" id="CHEBI:58349"/>
    </ligand>
</feature>
<keyword evidence="8 13" id="KW-0378">Hydrolase</keyword>
<dbReference type="NCBIfam" id="TIGR00326">
    <property type="entry name" value="eubact_ribD"/>
    <property type="match status" value="1"/>
</dbReference>
<name>A0A9D1IJL4_9BURK</name>
<feature type="binding site" evidence="15">
    <location>
        <position position="188"/>
    </location>
    <ligand>
        <name>substrate</name>
    </ligand>
</feature>
<evidence type="ECO:0000256" key="9">
    <source>
        <dbReference type="ARBA" id="ARBA00022833"/>
    </source>
</evidence>
<keyword evidence="9 13" id="KW-0862">Zinc</keyword>